<protein>
    <submittedName>
        <fullName evidence="1">Uncharacterized protein</fullName>
    </submittedName>
</protein>
<gene>
    <name evidence="1" type="ORF">R5R35_009786</name>
</gene>
<evidence type="ECO:0000313" key="2">
    <source>
        <dbReference type="Proteomes" id="UP001378592"/>
    </source>
</evidence>
<accession>A0AAN9Z7H0</accession>
<dbReference type="AlphaFoldDB" id="A0AAN9Z7H0"/>
<name>A0AAN9Z7H0_9ORTH</name>
<keyword evidence="2" id="KW-1185">Reference proteome</keyword>
<dbReference type="EMBL" id="JAZDUA010000170">
    <property type="protein sequence ID" value="KAK7865619.1"/>
    <property type="molecule type" value="Genomic_DNA"/>
</dbReference>
<organism evidence="1 2">
    <name type="scientific">Gryllus longicercus</name>
    <dbReference type="NCBI Taxonomy" id="2509291"/>
    <lineage>
        <taxon>Eukaryota</taxon>
        <taxon>Metazoa</taxon>
        <taxon>Ecdysozoa</taxon>
        <taxon>Arthropoda</taxon>
        <taxon>Hexapoda</taxon>
        <taxon>Insecta</taxon>
        <taxon>Pterygota</taxon>
        <taxon>Neoptera</taxon>
        <taxon>Polyneoptera</taxon>
        <taxon>Orthoptera</taxon>
        <taxon>Ensifera</taxon>
        <taxon>Gryllidea</taxon>
        <taxon>Grylloidea</taxon>
        <taxon>Gryllidae</taxon>
        <taxon>Gryllinae</taxon>
        <taxon>Gryllus</taxon>
    </lineage>
</organism>
<comment type="caution">
    <text evidence="1">The sequence shown here is derived from an EMBL/GenBank/DDBJ whole genome shotgun (WGS) entry which is preliminary data.</text>
</comment>
<dbReference type="Proteomes" id="UP001378592">
    <property type="component" value="Unassembled WGS sequence"/>
</dbReference>
<reference evidence="1 2" key="1">
    <citation type="submission" date="2024-03" db="EMBL/GenBank/DDBJ databases">
        <title>The genome assembly and annotation of the cricket Gryllus longicercus Weissman &amp; Gray.</title>
        <authorList>
            <person name="Szrajer S."/>
            <person name="Gray D."/>
            <person name="Ylla G."/>
        </authorList>
    </citation>
    <scope>NUCLEOTIDE SEQUENCE [LARGE SCALE GENOMIC DNA]</scope>
    <source>
        <strain evidence="1">DAG 2021-001</strain>
        <tissue evidence="1">Whole body minus gut</tissue>
    </source>
</reference>
<evidence type="ECO:0000313" key="1">
    <source>
        <dbReference type="EMBL" id="KAK7865619.1"/>
    </source>
</evidence>
<proteinExistence type="predicted"/>
<sequence>MKRITRSLPARAIRCCHRAPKFVCECHTRSVLCGALAPATGGIRRTREYIRTSCFCPTHLCKSGSGCVLFMYFANRWQKLSHEQPAGVVDAHFFIEPIGRLDGVPTSDKTAARKGADAFGCWCANVE</sequence>